<dbReference type="Proteomes" id="UP000619479">
    <property type="component" value="Unassembled WGS sequence"/>
</dbReference>
<feature type="region of interest" description="Disordered" evidence="1">
    <location>
        <begin position="1"/>
        <end position="66"/>
    </location>
</feature>
<comment type="caution">
    <text evidence="2">The sequence shown here is derived from an EMBL/GenBank/DDBJ whole genome shotgun (WGS) entry which is preliminary data.</text>
</comment>
<reference evidence="2" key="1">
    <citation type="submission" date="2021-01" db="EMBL/GenBank/DDBJ databases">
        <title>Whole genome shotgun sequence of Actinoplanes cyaneus NBRC 14990.</title>
        <authorList>
            <person name="Komaki H."/>
            <person name="Tamura T."/>
        </authorList>
    </citation>
    <scope>NUCLEOTIDE SEQUENCE</scope>
    <source>
        <strain evidence="2">NBRC 14990</strain>
    </source>
</reference>
<evidence type="ECO:0000256" key="1">
    <source>
        <dbReference type="SAM" id="MobiDB-lite"/>
    </source>
</evidence>
<gene>
    <name evidence="2" type="ORF">Acy02nite_42710</name>
</gene>
<dbReference type="AlphaFoldDB" id="A0A919IHZ0"/>
<organism evidence="2 3">
    <name type="scientific">Actinoplanes cyaneus</name>
    <dbReference type="NCBI Taxonomy" id="52696"/>
    <lineage>
        <taxon>Bacteria</taxon>
        <taxon>Bacillati</taxon>
        <taxon>Actinomycetota</taxon>
        <taxon>Actinomycetes</taxon>
        <taxon>Micromonosporales</taxon>
        <taxon>Micromonosporaceae</taxon>
        <taxon>Actinoplanes</taxon>
    </lineage>
</organism>
<sequence length="66" mass="7253">MLIGYARVMTTEREENEPNEYGFAGDPSLPEPAAAPHLAEGEGERIAVPSDDLTEAIDELTDHERK</sequence>
<proteinExistence type="predicted"/>
<keyword evidence="3" id="KW-1185">Reference proteome</keyword>
<name>A0A919IHZ0_9ACTN</name>
<accession>A0A919IHZ0</accession>
<feature type="compositionally biased region" description="Low complexity" evidence="1">
    <location>
        <begin position="27"/>
        <end position="38"/>
    </location>
</feature>
<evidence type="ECO:0000313" key="3">
    <source>
        <dbReference type="Proteomes" id="UP000619479"/>
    </source>
</evidence>
<evidence type="ECO:0000313" key="2">
    <source>
        <dbReference type="EMBL" id="GID66390.1"/>
    </source>
</evidence>
<dbReference type="EMBL" id="BOMH01000033">
    <property type="protein sequence ID" value="GID66390.1"/>
    <property type="molecule type" value="Genomic_DNA"/>
</dbReference>
<protein>
    <submittedName>
        <fullName evidence="2">Uncharacterized protein</fullName>
    </submittedName>
</protein>